<evidence type="ECO:0000256" key="7">
    <source>
        <dbReference type="ARBA" id="ARBA00023170"/>
    </source>
</evidence>
<dbReference type="InterPro" id="IPR017452">
    <property type="entry name" value="GPCR_Rhodpsn_7TM"/>
</dbReference>
<feature type="region of interest" description="Disordered" evidence="9">
    <location>
        <begin position="342"/>
        <end position="439"/>
    </location>
</feature>
<dbReference type="PANTHER" id="PTHR24228">
    <property type="entry name" value="B2 BRADYKININ RECEPTOR/ANGIOTENSIN II RECEPTOR"/>
    <property type="match status" value="1"/>
</dbReference>
<feature type="transmembrane region" description="Helical" evidence="10">
    <location>
        <begin position="542"/>
        <end position="564"/>
    </location>
</feature>
<feature type="region of interest" description="Disordered" evidence="9">
    <location>
        <begin position="253"/>
        <end position="292"/>
    </location>
</feature>
<evidence type="ECO:0000256" key="6">
    <source>
        <dbReference type="ARBA" id="ARBA00023136"/>
    </source>
</evidence>
<dbReference type="AlphaFoldDB" id="A0A3S5C8C9"/>
<feature type="transmembrane region" description="Helical" evidence="10">
    <location>
        <begin position="480"/>
        <end position="500"/>
    </location>
</feature>
<feature type="compositionally biased region" description="Low complexity" evidence="9">
    <location>
        <begin position="365"/>
        <end position="376"/>
    </location>
</feature>
<feature type="compositionally biased region" description="Basic and acidic residues" evidence="9">
    <location>
        <begin position="405"/>
        <end position="420"/>
    </location>
</feature>
<dbReference type="CDD" id="cd00637">
    <property type="entry name" value="7tm_classA_rhodopsin-like"/>
    <property type="match status" value="1"/>
</dbReference>
<evidence type="ECO:0000256" key="3">
    <source>
        <dbReference type="ARBA" id="ARBA00022692"/>
    </source>
</evidence>
<keyword evidence="2" id="KW-1003">Cell membrane</keyword>
<feature type="compositionally biased region" description="Pro residues" evidence="9">
    <location>
        <begin position="353"/>
        <end position="364"/>
    </location>
</feature>
<keyword evidence="4 10" id="KW-1133">Transmembrane helix</keyword>
<dbReference type="EMBL" id="CAAALY010272089">
    <property type="protein sequence ID" value="VEL42010.1"/>
    <property type="molecule type" value="Genomic_DNA"/>
</dbReference>
<comment type="subcellular location">
    <subcellularLocation>
        <location evidence="1">Cell membrane</location>
        <topology evidence="1">Multi-pass membrane protein</topology>
    </subcellularLocation>
</comment>
<name>A0A3S5C8C9_9PLAT</name>
<accession>A0A3S5C8C9</accession>
<feature type="domain" description="G-protein coupled receptors family 1 profile" evidence="11">
    <location>
        <begin position="122"/>
        <end position="561"/>
    </location>
</feature>
<evidence type="ECO:0000256" key="1">
    <source>
        <dbReference type="ARBA" id="ARBA00004651"/>
    </source>
</evidence>
<protein>
    <recommendedName>
        <fullName evidence="11">G-protein coupled receptors family 1 profile domain-containing protein</fullName>
    </recommendedName>
</protein>
<organism evidence="12 13">
    <name type="scientific">Protopolystoma xenopodis</name>
    <dbReference type="NCBI Taxonomy" id="117903"/>
    <lineage>
        <taxon>Eukaryota</taxon>
        <taxon>Metazoa</taxon>
        <taxon>Spiralia</taxon>
        <taxon>Lophotrochozoa</taxon>
        <taxon>Platyhelminthes</taxon>
        <taxon>Monogenea</taxon>
        <taxon>Polyopisthocotylea</taxon>
        <taxon>Polystomatidea</taxon>
        <taxon>Polystomatidae</taxon>
        <taxon>Protopolystoma</taxon>
    </lineage>
</organism>
<evidence type="ECO:0000256" key="5">
    <source>
        <dbReference type="ARBA" id="ARBA00023040"/>
    </source>
</evidence>
<feature type="compositionally biased region" description="Low complexity" evidence="9">
    <location>
        <begin position="256"/>
        <end position="271"/>
    </location>
</feature>
<keyword evidence="13" id="KW-1185">Reference proteome</keyword>
<gene>
    <name evidence="12" type="ORF">PXEA_LOCUS35450</name>
</gene>
<dbReference type="PRINTS" id="PR00237">
    <property type="entry name" value="GPCRRHODOPSN"/>
</dbReference>
<evidence type="ECO:0000256" key="10">
    <source>
        <dbReference type="SAM" id="Phobius"/>
    </source>
</evidence>
<dbReference type="GO" id="GO:0005886">
    <property type="term" value="C:plasma membrane"/>
    <property type="evidence" value="ECO:0007669"/>
    <property type="project" value="UniProtKB-SubCell"/>
</dbReference>
<keyword evidence="5" id="KW-0297">G-protein coupled receptor</keyword>
<feature type="region of interest" description="Disordered" evidence="9">
    <location>
        <begin position="511"/>
        <end position="535"/>
    </location>
</feature>
<dbReference type="Gene3D" id="1.20.1070.10">
    <property type="entry name" value="Rhodopsin 7-helix transmembrane proteins"/>
    <property type="match status" value="2"/>
</dbReference>
<feature type="compositionally biased region" description="Gly residues" evidence="9">
    <location>
        <begin position="421"/>
        <end position="431"/>
    </location>
</feature>
<feature type="region of interest" description="Disordered" evidence="9">
    <location>
        <begin position="451"/>
        <end position="472"/>
    </location>
</feature>
<evidence type="ECO:0000256" key="9">
    <source>
        <dbReference type="SAM" id="MobiDB-lite"/>
    </source>
</evidence>
<dbReference type="GO" id="GO:0004930">
    <property type="term" value="F:G protein-coupled receptor activity"/>
    <property type="evidence" value="ECO:0007669"/>
    <property type="project" value="UniProtKB-KW"/>
</dbReference>
<dbReference type="PROSITE" id="PS50262">
    <property type="entry name" value="G_PROTEIN_RECEP_F1_2"/>
    <property type="match status" value="1"/>
</dbReference>
<keyword evidence="6 10" id="KW-0472">Membrane</keyword>
<dbReference type="Proteomes" id="UP000784294">
    <property type="component" value="Unassembled WGS sequence"/>
</dbReference>
<keyword evidence="8" id="KW-0807">Transducer</keyword>
<feature type="compositionally biased region" description="Polar residues" evidence="9">
    <location>
        <begin position="458"/>
        <end position="468"/>
    </location>
</feature>
<dbReference type="OrthoDB" id="10044919at2759"/>
<evidence type="ECO:0000256" key="8">
    <source>
        <dbReference type="ARBA" id="ARBA00023224"/>
    </source>
</evidence>
<sequence length="593" mass="64740">MFLSPNAPAADVVLVNTSARLGQHSSGIPHIPFVLPTSSLFRQHWHRLCESREENEESSRCRLRPGCGCRACSRPSVKPAVQTEMLSRFQDQLTGDHAEPSRLATGIAAGVMTVFLVPGIAGNLWIIWLVIRRARLRANLINAFIASLCLNDAINLSLAQTLVLASYVRHGWTLGRFICALVPELNMVLVGVSLWHHALIALHRYLVVVKWLFYRHMNKTRYSVLVIVGSRAVPLLLSCIFLVVAVANSHDAPDVSSSSPSPSPSPSSTSPSSPPPSPSPSSSSSSSSASSSPSASGLRILAVLLTTLILPCLMVLIAFSLVFWHVRSNAVDWAKRYPRQMQPRDQITDRRLLPPPPSPSPSPSLPLSSSPTHLPSQTRTREGFGPSDAGQHRLVVPTSGPVDSDSNHSLRRERRYDKDGNGNGNDNGNGNGDRFSRTGRPLSKVSVCLEGASDRPKQASTASAVTNHHPSDKRRLARELTITVMFGVVFLLFLAGYVPYGIVRMFDSGPSHEARPTLDAESAEGQPRPVDPTQARRVPPDVYVLLTMLYAVASCCNPLIFGLINRDIRKEASLYLSRRRQPPDVRAPGHEDE</sequence>
<feature type="transmembrane region" description="Helical" evidence="10">
    <location>
        <begin position="300"/>
        <end position="326"/>
    </location>
</feature>
<feature type="transmembrane region" description="Helical" evidence="10">
    <location>
        <begin position="143"/>
        <end position="168"/>
    </location>
</feature>
<keyword evidence="7" id="KW-0675">Receptor</keyword>
<evidence type="ECO:0000313" key="12">
    <source>
        <dbReference type="EMBL" id="VEL42010.1"/>
    </source>
</evidence>
<keyword evidence="3 10" id="KW-0812">Transmembrane</keyword>
<evidence type="ECO:0000259" key="11">
    <source>
        <dbReference type="PROSITE" id="PS50262"/>
    </source>
</evidence>
<dbReference type="InterPro" id="IPR000276">
    <property type="entry name" value="GPCR_Rhodpsn"/>
</dbReference>
<feature type="transmembrane region" description="Helical" evidence="10">
    <location>
        <begin position="107"/>
        <end position="131"/>
    </location>
</feature>
<dbReference type="SUPFAM" id="SSF81321">
    <property type="entry name" value="Family A G protein-coupled receptor-like"/>
    <property type="match status" value="1"/>
</dbReference>
<dbReference type="Pfam" id="PF00001">
    <property type="entry name" value="7tm_1"/>
    <property type="match status" value="1"/>
</dbReference>
<evidence type="ECO:0000256" key="4">
    <source>
        <dbReference type="ARBA" id="ARBA00022989"/>
    </source>
</evidence>
<dbReference type="PANTHER" id="PTHR24228:SF74">
    <property type="entry name" value="G-PROTEIN COUPLED RECEPTORS FAMILY 1 PROFILE DOMAIN-CONTAINING PROTEIN"/>
    <property type="match status" value="1"/>
</dbReference>
<comment type="caution">
    <text evidence="12">The sequence shown here is derived from an EMBL/GenBank/DDBJ whole genome shotgun (WGS) entry which is preliminary data.</text>
</comment>
<feature type="compositionally biased region" description="Low complexity" evidence="9">
    <location>
        <begin position="280"/>
        <end position="292"/>
    </location>
</feature>
<proteinExistence type="predicted"/>
<feature type="transmembrane region" description="Helical" evidence="10">
    <location>
        <begin position="225"/>
        <end position="247"/>
    </location>
</feature>
<reference evidence="12" key="1">
    <citation type="submission" date="2018-11" db="EMBL/GenBank/DDBJ databases">
        <authorList>
            <consortium name="Pathogen Informatics"/>
        </authorList>
    </citation>
    <scope>NUCLEOTIDE SEQUENCE</scope>
</reference>
<evidence type="ECO:0000313" key="13">
    <source>
        <dbReference type="Proteomes" id="UP000784294"/>
    </source>
</evidence>
<evidence type="ECO:0000256" key="2">
    <source>
        <dbReference type="ARBA" id="ARBA00022475"/>
    </source>
</evidence>